<dbReference type="PANTHER" id="PTHR45962:SF1">
    <property type="entry name" value="N-FATTY-ACYL-AMINO ACID SYNTHASE_HYDROLASE PM20D1"/>
    <property type="match status" value="1"/>
</dbReference>
<dbReference type="SUPFAM" id="SSF54768">
    <property type="entry name" value="dsRNA-binding domain-like"/>
    <property type="match status" value="1"/>
</dbReference>
<dbReference type="InterPro" id="IPR036389">
    <property type="entry name" value="RNase_III_sf"/>
</dbReference>
<reference evidence="16 17" key="1">
    <citation type="submission" date="2019-02" db="EMBL/GenBank/DDBJ databases">
        <title>Genome sequencing of the rare red list fungi Phellinidium pouzarii.</title>
        <authorList>
            <person name="Buettner E."/>
            <person name="Kellner H."/>
        </authorList>
    </citation>
    <scope>NUCLEOTIDE SEQUENCE [LARGE SCALE GENOMIC DNA]</scope>
    <source>
        <strain evidence="16 17">DSM 108285</strain>
    </source>
</reference>
<keyword evidence="6" id="KW-0862">Zinc</keyword>
<dbReference type="GO" id="GO:0003725">
    <property type="term" value="F:double-stranded RNA binding"/>
    <property type="evidence" value="ECO:0007669"/>
    <property type="project" value="InterPro"/>
</dbReference>
<dbReference type="InterPro" id="IPR000999">
    <property type="entry name" value="RNase_III_dom"/>
</dbReference>
<dbReference type="SUPFAM" id="SSF55031">
    <property type="entry name" value="Bacterial exopeptidase dimerisation domain"/>
    <property type="match status" value="1"/>
</dbReference>
<evidence type="ECO:0000256" key="11">
    <source>
        <dbReference type="ARBA" id="ARBA00024034"/>
    </source>
</evidence>
<sequence>MAQAVKSLASRAAQIASTPASTLRQFPPKEAIFSATQPVHFSPEIWANLQKPPTSALAAFSHRIGLSKVVQSTDEIFQTCTHPTYPPFYATHNPAEAVLPSNANLSTFGNSLLGLFATEYLHASYPHLPLRALKAAVSAYVGPLTCATIAKEMGATPLLRWNQPDSISSVPNPVTLNDALATIPRALTALVYQKRSLPITRKFVQSYFLSRDIDLRQLIKFRDPKMALSRTVSKFKRERPVSRLLRETGRLSNSPTFVVGIYSGSEKLGEGFGSSLKMAEYRAAEDSLHRLYLTRTPKDMISLPTDTFSTQQGPVFETNEDADIYTPGEIGELEVIYASKDRDKSHAMASLVVEKQHFEPLLPTADAHVTCADVPRRRMKVLALCLSAAGFLVGINGLLKPYGFSCGDHINGISDDLVQGTAQSQALCPQVEQLLPDKNKVLWSELGEQFDSLNFKEKAINWLAGAVRVPTESYDLMDPVGIDPRWEKFGSFHDYLEKAFPLVHANLNLTKGGILVNTYGLLFEWVGSDPSLKPLLLAAHQDVVPVDPRTVDEWAYPPFSGFFDGKRIWGRGSSDDKSGLVGVMSAIETLLAAEFQPTRNVVLAFGFDEEVSGIYGAQQLGKYMEATYGEDAFAMLIDEGGGFSSQYGGVFAVPAVGEKGYLDTRVEVTSAGGHSSIPPPHTSIGILASLLVEYEAKPIPAVIDRTTPIYGMMQCLAKHAPDMDKKFRKTILNSASSDKALRKLEKTIAEDRMLKSFVGTTHAIDLIEGGVKTNALPEQAWAVVNHRIATQSSVAAIKEHDTKLLAKLAKSFNLTYNAFGLNLHNGRSGTLTLSDAFDTALDPAPITPTDSAAYKLLSGTIRATYNSARGFANNEEIQVAPGIMTGNTDTRYYWKLTQHIFRYNHHNLFSSGSIPGGVHTVNESIVVDDFLEMIRFFATLILNVDESNI</sequence>
<comment type="caution">
    <text evidence="16">The sequence shown here is derived from an EMBL/GenBank/DDBJ whole genome shotgun (WGS) entry which is preliminary data.</text>
</comment>
<dbReference type="Pfam" id="PF01546">
    <property type="entry name" value="Peptidase_M20"/>
    <property type="match status" value="1"/>
</dbReference>
<dbReference type="Pfam" id="PF22892">
    <property type="entry name" value="DSRM_MRPL44"/>
    <property type="match status" value="1"/>
</dbReference>
<evidence type="ECO:0000256" key="7">
    <source>
        <dbReference type="ARBA" id="ARBA00022884"/>
    </source>
</evidence>
<keyword evidence="8" id="KW-0689">Ribosomal protein</keyword>
<organism evidence="16 17">
    <name type="scientific">Phellinidium pouzarii</name>
    <dbReference type="NCBI Taxonomy" id="167371"/>
    <lineage>
        <taxon>Eukaryota</taxon>
        <taxon>Fungi</taxon>
        <taxon>Dikarya</taxon>
        <taxon>Basidiomycota</taxon>
        <taxon>Agaricomycotina</taxon>
        <taxon>Agaricomycetes</taxon>
        <taxon>Hymenochaetales</taxon>
        <taxon>Hymenochaetaceae</taxon>
        <taxon>Phellinidium</taxon>
    </lineage>
</organism>
<dbReference type="GO" id="GO:0051603">
    <property type="term" value="P:proteolysis involved in protein catabolic process"/>
    <property type="evidence" value="ECO:0007669"/>
    <property type="project" value="TreeGrafter"/>
</dbReference>
<dbReference type="Gene3D" id="3.40.630.10">
    <property type="entry name" value="Zn peptidases"/>
    <property type="match status" value="1"/>
</dbReference>
<evidence type="ECO:0000256" key="6">
    <source>
        <dbReference type="ARBA" id="ARBA00022833"/>
    </source>
</evidence>
<evidence type="ECO:0000256" key="4">
    <source>
        <dbReference type="ARBA" id="ARBA00022723"/>
    </source>
</evidence>
<dbReference type="InterPro" id="IPR036264">
    <property type="entry name" value="Bact_exopeptidase_dim_dom"/>
</dbReference>
<dbReference type="EMBL" id="SGPK01000575">
    <property type="protein sequence ID" value="THH01774.1"/>
    <property type="molecule type" value="Genomic_DNA"/>
</dbReference>
<dbReference type="SUPFAM" id="SSF69065">
    <property type="entry name" value="RNase III domain-like"/>
    <property type="match status" value="1"/>
</dbReference>
<keyword evidence="10" id="KW-0687">Ribonucleoprotein</keyword>
<keyword evidence="4" id="KW-0479">Metal-binding</keyword>
<evidence type="ECO:0000256" key="2">
    <source>
        <dbReference type="ARBA" id="ARBA00006247"/>
    </source>
</evidence>
<evidence type="ECO:0000256" key="10">
    <source>
        <dbReference type="ARBA" id="ARBA00023274"/>
    </source>
</evidence>
<evidence type="ECO:0000256" key="8">
    <source>
        <dbReference type="ARBA" id="ARBA00022980"/>
    </source>
</evidence>
<dbReference type="CDD" id="cd05674">
    <property type="entry name" value="M20_yscS"/>
    <property type="match status" value="1"/>
</dbReference>
<evidence type="ECO:0000256" key="13">
    <source>
        <dbReference type="PROSITE-ProRule" id="PRU00266"/>
    </source>
</evidence>
<evidence type="ECO:0000256" key="1">
    <source>
        <dbReference type="ARBA" id="ARBA00004173"/>
    </source>
</evidence>
<dbReference type="PROSITE" id="PS00758">
    <property type="entry name" value="ARGE_DAPE_CPG2_1"/>
    <property type="match status" value="1"/>
</dbReference>
<keyword evidence="3" id="KW-0645">Protease</keyword>
<dbReference type="InterPro" id="IPR002933">
    <property type="entry name" value="Peptidase_M20"/>
</dbReference>
<evidence type="ECO:0000259" key="15">
    <source>
        <dbReference type="PROSITE" id="PS50142"/>
    </source>
</evidence>
<dbReference type="CDD" id="cd00593">
    <property type="entry name" value="RIBOc"/>
    <property type="match status" value="1"/>
</dbReference>
<dbReference type="InterPro" id="IPR011650">
    <property type="entry name" value="Peptidase_M20_dimer"/>
</dbReference>
<dbReference type="AlphaFoldDB" id="A0A4S4KT36"/>
<dbReference type="GO" id="GO:0006396">
    <property type="term" value="P:RNA processing"/>
    <property type="evidence" value="ECO:0007669"/>
    <property type="project" value="InterPro"/>
</dbReference>
<protein>
    <recommendedName>
        <fullName evidence="12">Large ribosomal subunit protein mL44</fullName>
    </recommendedName>
</protein>
<evidence type="ECO:0000313" key="17">
    <source>
        <dbReference type="Proteomes" id="UP000308199"/>
    </source>
</evidence>
<name>A0A4S4KT36_9AGAM</name>
<dbReference type="Pfam" id="PF00636">
    <property type="entry name" value="Ribonuclease_3"/>
    <property type="match status" value="1"/>
</dbReference>
<dbReference type="OrthoDB" id="3064516at2759"/>
<evidence type="ECO:0000256" key="3">
    <source>
        <dbReference type="ARBA" id="ARBA00022670"/>
    </source>
</evidence>
<evidence type="ECO:0000256" key="5">
    <source>
        <dbReference type="ARBA" id="ARBA00022801"/>
    </source>
</evidence>
<dbReference type="Gene3D" id="1.10.150.900">
    <property type="match status" value="1"/>
</dbReference>
<dbReference type="Gene3D" id="3.30.70.360">
    <property type="match status" value="1"/>
</dbReference>
<feature type="domain" description="DRBM" evidence="14">
    <location>
        <begin position="223"/>
        <end position="293"/>
    </location>
</feature>
<dbReference type="InterPro" id="IPR047177">
    <property type="entry name" value="Pept_M20A"/>
</dbReference>
<dbReference type="CDD" id="cd19873">
    <property type="entry name" value="DSRM_MRPL3_like"/>
    <property type="match status" value="1"/>
</dbReference>
<dbReference type="SMART" id="SM00358">
    <property type="entry name" value="DSRM"/>
    <property type="match status" value="1"/>
</dbReference>
<dbReference type="InterPro" id="IPR044443">
    <property type="entry name" value="Ribosomal_mL44_DSRM_fung"/>
</dbReference>
<comment type="similarity">
    <text evidence="11">Belongs to the ribonuclease III family. Mitochondrion-specific ribosomal protein mL44 subfamily.</text>
</comment>
<dbReference type="Gene3D" id="3.30.160.20">
    <property type="match status" value="1"/>
</dbReference>
<dbReference type="InterPro" id="IPR044444">
    <property type="entry name" value="Ribosomal_mL44_DSRM_metazoa"/>
</dbReference>
<dbReference type="SUPFAM" id="SSF53187">
    <property type="entry name" value="Zn-dependent exopeptidases"/>
    <property type="match status" value="1"/>
</dbReference>
<evidence type="ECO:0000256" key="12">
    <source>
        <dbReference type="ARBA" id="ARBA00035187"/>
    </source>
</evidence>
<evidence type="ECO:0000313" key="16">
    <source>
        <dbReference type="EMBL" id="THH01774.1"/>
    </source>
</evidence>
<dbReference type="Gene3D" id="1.10.1520.10">
    <property type="entry name" value="Ribonuclease III domain"/>
    <property type="match status" value="1"/>
</dbReference>
<keyword evidence="7 13" id="KW-0694">RNA-binding</keyword>
<keyword evidence="5" id="KW-0378">Hydrolase</keyword>
<accession>A0A4S4KT36</accession>
<dbReference type="PANTHER" id="PTHR45962">
    <property type="entry name" value="N-FATTY-ACYL-AMINO ACID SYNTHASE/HYDROLASE PM20D1"/>
    <property type="match status" value="1"/>
</dbReference>
<proteinExistence type="inferred from homology"/>
<comment type="subcellular location">
    <subcellularLocation>
        <location evidence="1">Mitochondrion</location>
    </subcellularLocation>
</comment>
<gene>
    <name evidence="16" type="ORF">EW145_g6858</name>
</gene>
<dbReference type="GO" id="GO:0000328">
    <property type="term" value="C:fungal-type vacuole lumen"/>
    <property type="evidence" value="ECO:0007669"/>
    <property type="project" value="TreeGrafter"/>
</dbReference>
<dbReference type="Pfam" id="PF07687">
    <property type="entry name" value="M20_dimer"/>
    <property type="match status" value="1"/>
</dbReference>
<dbReference type="InterPro" id="IPR001261">
    <property type="entry name" value="ArgE/DapE_CS"/>
</dbReference>
<dbReference type="SMART" id="SM00535">
    <property type="entry name" value="RIBOc"/>
    <property type="match status" value="1"/>
</dbReference>
<keyword evidence="17" id="KW-1185">Reference proteome</keyword>
<evidence type="ECO:0000259" key="14">
    <source>
        <dbReference type="PROSITE" id="PS50137"/>
    </source>
</evidence>
<dbReference type="PROSITE" id="PS00759">
    <property type="entry name" value="ARGE_DAPE_CPG2_2"/>
    <property type="match status" value="1"/>
</dbReference>
<dbReference type="GO" id="GO:0046872">
    <property type="term" value="F:metal ion binding"/>
    <property type="evidence" value="ECO:0007669"/>
    <property type="project" value="UniProtKB-KW"/>
</dbReference>
<comment type="similarity">
    <text evidence="2">Belongs to the peptidase M20A family.</text>
</comment>
<evidence type="ECO:0000256" key="9">
    <source>
        <dbReference type="ARBA" id="ARBA00023128"/>
    </source>
</evidence>
<feature type="domain" description="RNase III" evidence="15">
    <location>
        <begin position="57"/>
        <end position="196"/>
    </location>
</feature>
<dbReference type="PROSITE" id="PS50142">
    <property type="entry name" value="RNASE_3_2"/>
    <property type="match status" value="1"/>
</dbReference>
<dbReference type="Proteomes" id="UP000308199">
    <property type="component" value="Unassembled WGS sequence"/>
</dbReference>
<dbReference type="InterPro" id="IPR014720">
    <property type="entry name" value="dsRBD_dom"/>
</dbReference>
<keyword evidence="9" id="KW-0496">Mitochondrion</keyword>
<dbReference type="GO" id="GO:0004180">
    <property type="term" value="F:carboxypeptidase activity"/>
    <property type="evidence" value="ECO:0007669"/>
    <property type="project" value="TreeGrafter"/>
</dbReference>
<dbReference type="PROSITE" id="PS50137">
    <property type="entry name" value="DS_RBD"/>
    <property type="match status" value="1"/>
</dbReference>
<dbReference type="GO" id="GO:0004525">
    <property type="term" value="F:ribonuclease III activity"/>
    <property type="evidence" value="ECO:0007669"/>
    <property type="project" value="InterPro"/>
</dbReference>